<protein>
    <submittedName>
        <fullName evidence="7">Threonine transporter RhtB</fullName>
    </submittedName>
</protein>
<keyword evidence="2" id="KW-1003">Cell membrane</keyword>
<feature type="transmembrane region" description="Helical" evidence="6">
    <location>
        <begin position="12"/>
        <end position="36"/>
    </location>
</feature>
<gene>
    <name evidence="7" type="ORF">GCM10007927_37220</name>
</gene>
<evidence type="ECO:0000256" key="1">
    <source>
        <dbReference type="ARBA" id="ARBA00004651"/>
    </source>
</evidence>
<evidence type="ECO:0000256" key="4">
    <source>
        <dbReference type="ARBA" id="ARBA00022989"/>
    </source>
</evidence>
<organism evidence="7 8">
    <name type="scientific">Sulfitobacter pacificus</name>
    <dbReference type="NCBI Taxonomy" id="1499314"/>
    <lineage>
        <taxon>Bacteria</taxon>
        <taxon>Pseudomonadati</taxon>
        <taxon>Pseudomonadota</taxon>
        <taxon>Alphaproteobacteria</taxon>
        <taxon>Rhodobacterales</taxon>
        <taxon>Roseobacteraceae</taxon>
        <taxon>Sulfitobacter</taxon>
    </lineage>
</organism>
<keyword evidence="3 6" id="KW-0812">Transmembrane</keyword>
<evidence type="ECO:0000313" key="8">
    <source>
        <dbReference type="Proteomes" id="UP001161388"/>
    </source>
</evidence>
<keyword evidence="4 6" id="KW-1133">Transmembrane helix</keyword>
<keyword evidence="8" id="KW-1185">Reference proteome</keyword>
<feature type="transmembrane region" description="Helical" evidence="6">
    <location>
        <begin position="48"/>
        <end position="73"/>
    </location>
</feature>
<dbReference type="PANTHER" id="PTHR30086:SF20">
    <property type="entry name" value="ARGININE EXPORTER PROTEIN ARGO-RELATED"/>
    <property type="match status" value="1"/>
</dbReference>
<feature type="transmembrane region" description="Helical" evidence="6">
    <location>
        <begin position="156"/>
        <end position="182"/>
    </location>
</feature>
<dbReference type="RefSeq" id="WP_284375973.1">
    <property type="nucleotide sequence ID" value="NZ_BSNL01000004.1"/>
</dbReference>
<evidence type="ECO:0000256" key="2">
    <source>
        <dbReference type="ARBA" id="ARBA00022475"/>
    </source>
</evidence>
<name>A0ABQ5VP46_9RHOB</name>
<dbReference type="EMBL" id="BSNL01000004">
    <property type="protein sequence ID" value="GLQ28919.1"/>
    <property type="molecule type" value="Genomic_DNA"/>
</dbReference>
<accession>A0ABQ5VP46</accession>
<comment type="subcellular location">
    <subcellularLocation>
        <location evidence="1">Cell membrane</location>
        <topology evidence="1">Multi-pass membrane protein</topology>
    </subcellularLocation>
</comment>
<evidence type="ECO:0000313" key="7">
    <source>
        <dbReference type="EMBL" id="GLQ28919.1"/>
    </source>
</evidence>
<dbReference type="PANTHER" id="PTHR30086">
    <property type="entry name" value="ARGININE EXPORTER PROTEIN ARGO"/>
    <property type="match status" value="1"/>
</dbReference>
<dbReference type="InterPro" id="IPR001123">
    <property type="entry name" value="LeuE-type"/>
</dbReference>
<dbReference type="Proteomes" id="UP001161388">
    <property type="component" value="Unassembled WGS sequence"/>
</dbReference>
<keyword evidence="5 6" id="KW-0472">Membrane</keyword>
<reference evidence="7" key="1">
    <citation type="journal article" date="2014" name="Int. J. Syst. Evol. Microbiol.">
        <title>Complete genome of a new Firmicutes species belonging to the dominant human colonic microbiota ('Ruminococcus bicirculans') reveals two chromosomes and a selective capacity to utilize plant glucans.</title>
        <authorList>
            <consortium name="NISC Comparative Sequencing Program"/>
            <person name="Wegmann U."/>
            <person name="Louis P."/>
            <person name="Goesmann A."/>
            <person name="Henrissat B."/>
            <person name="Duncan S.H."/>
            <person name="Flint H.J."/>
        </authorList>
    </citation>
    <scope>NUCLEOTIDE SEQUENCE</scope>
    <source>
        <strain evidence="7">NBRC 109915</strain>
    </source>
</reference>
<reference evidence="7" key="2">
    <citation type="submission" date="2023-01" db="EMBL/GenBank/DDBJ databases">
        <title>Draft genome sequence of Sulfitobacter pacificus strain NBRC 109915.</title>
        <authorList>
            <person name="Sun Q."/>
            <person name="Mori K."/>
        </authorList>
    </citation>
    <scope>NUCLEOTIDE SEQUENCE</scope>
    <source>
        <strain evidence="7">NBRC 109915</strain>
    </source>
</reference>
<evidence type="ECO:0000256" key="3">
    <source>
        <dbReference type="ARBA" id="ARBA00022692"/>
    </source>
</evidence>
<dbReference type="PIRSF" id="PIRSF006324">
    <property type="entry name" value="LeuE"/>
    <property type="match status" value="1"/>
</dbReference>
<evidence type="ECO:0000256" key="5">
    <source>
        <dbReference type="ARBA" id="ARBA00023136"/>
    </source>
</evidence>
<comment type="caution">
    <text evidence="7">The sequence shown here is derived from an EMBL/GenBank/DDBJ whole genome shotgun (WGS) entry which is preliminary data.</text>
</comment>
<proteinExistence type="predicted"/>
<evidence type="ECO:0000256" key="6">
    <source>
        <dbReference type="SAM" id="Phobius"/>
    </source>
</evidence>
<dbReference type="Pfam" id="PF01810">
    <property type="entry name" value="LysE"/>
    <property type="match status" value="1"/>
</dbReference>
<sequence length="222" mass="23496">MCFSNLMLIDPITLFAFSLAVIVLALTPGPDLFLIVGRGLAQGRAAAIYTALGFFLAGTVQVPLLALGLATLISENPFLFDLIRYAGGAYLIWRGAKMLFGPVPDPSGEGCVVVSRGEALREGFVASLVNPKGHAFMLAFLPQFVDPSAGSVASQFVILGIVMRAVALVVEVTLATFSGTIGAVLRRSRRARTMLERTAGLLIVAIGVRLLLLEPPEPRGTQ</sequence>